<gene>
    <name evidence="1" type="ORF">PPENT_87.1.T0040277</name>
</gene>
<name>A0A8S1S745_9CILI</name>
<keyword evidence="2" id="KW-1185">Reference proteome</keyword>
<evidence type="ECO:0000313" key="1">
    <source>
        <dbReference type="EMBL" id="CAD8135545.1"/>
    </source>
</evidence>
<comment type="caution">
    <text evidence="1">The sequence shown here is derived from an EMBL/GenBank/DDBJ whole genome shotgun (WGS) entry which is preliminary data.</text>
</comment>
<protein>
    <submittedName>
        <fullName evidence="1">Uncharacterized protein</fullName>
    </submittedName>
</protein>
<sequence length="99" mass="11984">MNIFRSLIQFLKVIDLHKFEYLSKRMMKICLIVINKKKSRMMLFITNISIYQNNCKSIQIPKLYVMKNIISNKSLKKNYDLRWIKKSKTKDSELYNCIL</sequence>
<dbReference type="Proteomes" id="UP000689195">
    <property type="component" value="Unassembled WGS sequence"/>
</dbReference>
<dbReference type="EMBL" id="CAJJDO010000004">
    <property type="protein sequence ID" value="CAD8135545.1"/>
    <property type="molecule type" value="Genomic_DNA"/>
</dbReference>
<dbReference type="AlphaFoldDB" id="A0A8S1S745"/>
<accession>A0A8S1S745</accession>
<reference evidence="1" key="1">
    <citation type="submission" date="2021-01" db="EMBL/GenBank/DDBJ databases">
        <authorList>
            <consortium name="Genoscope - CEA"/>
            <person name="William W."/>
        </authorList>
    </citation>
    <scope>NUCLEOTIDE SEQUENCE</scope>
</reference>
<proteinExistence type="predicted"/>
<evidence type="ECO:0000313" key="2">
    <source>
        <dbReference type="Proteomes" id="UP000689195"/>
    </source>
</evidence>
<organism evidence="1 2">
    <name type="scientific">Paramecium pentaurelia</name>
    <dbReference type="NCBI Taxonomy" id="43138"/>
    <lineage>
        <taxon>Eukaryota</taxon>
        <taxon>Sar</taxon>
        <taxon>Alveolata</taxon>
        <taxon>Ciliophora</taxon>
        <taxon>Intramacronucleata</taxon>
        <taxon>Oligohymenophorea</taxon>
        <taxon>Peniculida</taxon>
        <taxon>Parameciidae</taxon>
        <taxon>Paramecium</taxon>
    </lineage>
</organism>